<sequence>MLKKYSKKKSLIVASAVTAPLAVALGATFFTIHSNEAVSNSNVYENLIEGENLFKIYSPYFNVTAEEKNDILSSYLQAKKQWASKDKNLQEKLDILDKAQDKAFNFYINNLDKFNLEDQKPTIFWKKILSNQEGRIRELDLKDQLTQLKEDQSLKFFDVLYSATNEQKQEYLHTLATEISKLVVNQNKILEPFINLLQGTSSKIDSILFEGLKKDVSSSLVPLYSRIISSDIRLNEVEIASQDTNKKVASLEEMLNKSQNQVNEINEYLNLIKPYTENAIYTDSQKANVKKFLDATKINLNIAQSQADINTIRNNLVTFYQQISDSNKSVSEIKEVIRGLSDYVNKFDPQLDFNKKLVNDLIDKTLLTNDKNTLISQKADLFSEFYSLKFTNELLLELKEKVKAAVADDLISESKGIIINSQSDVILSKKLPNKQLANDFFAFYNAQSKELDQLKYLNNELKLIETQSTFVKNLPFANKDILNKLDELHNQVIKTYSNEVTSTFLAGVNNKLNEEFRLILKAFLKQLINQANDELALLKNLDNPINNDVIEEAKKLEAVALPLTVDFAPVPTSILIENIKSYNLKIQNLINANKQSQTEEISDFADDYLTAVFSDGKPDYIPTKNEQQRIDLYNKLKKRLDELRKLVNDGNGSPEIQKELEEIQAQLQNLTDTAGKFRDLSNLDKQILETIKRKLDGENATGLKPYVDAIEKIRKQLDGLFADPNATKEQIDDLINQLNKALKDLNEADTKILLEKKIANLKETISAKFDPNTATAGSNALNKHLKNLIEEAKDVSNPEKSNKAIDLANKLIAIAPVLFDLEVNKKRLQEIIGQKASAKYNKTRTTEAINNGNAQITNADDLVARLNNPDNIPNLEAFESEKTNLFLRGNEILLAYEQDKIEEINKEIQATVTTQTTEANTRYKASLERINNYAVVKKSELIFDKAQEAATKMEKLLALTIVSKELLDFYNQYNSGQTTSLAGYINNLLLNNELLSSDSDDVIIQKTATLTNAKEIIDAKKEFLDAYNSLASILSDGQNWKIYAQLMSEITLISEETNAIIFDNDLTVEQIRDKKVELAAKIESFKRQKEALLKAFNDAIKDTDAQLTQLENDVTKVKQNNPDYSFNTYYETTKVAYNKAKQDDQKPNIDTADINNFALKLQVAYQKDLALNKLKDLENFATSGNYGDSDLHQKAKTARNTFDALLKIELAKETLTLAEVQNIIEKIQDFAELFNLEKHAIDYVNSLQPRTDVQHLSIKNLQDTINNTYPSSDNNYNDLKTKYSQLREVLFKEFDIDKFRELINFTIDNQDSAKGIIGVIKSFTDAAGANYDTSAKTKLDAWADSIKSQTKNASTKEELTSIFDKVTKIKGELNSIVALAQATKVAETTLANLTNNDSPLINSYSSNLTGFITEAKNNYFKESTDDNKGFYNSLKDKISFTKDKILQADLLASKLKEIRTIVASSDFNLRSINDQSGLDKLAQLNSYLNSFETTAMNNDFSNEAVQKIITLKEKAEKFKNIIDIDNTVLTTVNNWSANPSATKTTDVKSLLQLVWDSIPTSTTNTNTTLGKQAGNTYNVNDLFDLSSANTKSIAEYTQLSEKIVTEITASHQRIQTRNTYREATDTKIKALQAKPFTALVHNALKDALLTFLATLETQNNAQTSFSITPDETGELNQTRAKVEIVENNFDALKTLAEKVYQLNNLNNQIISTDVTVTTAKNQAQSLITKAHGYYNDTTKMSATGNESIASLTAQVEEQFFRLNLLSKYQIVQNLYQNDKTLDDTEKAPIKAKLDSFSTEYNTPNAVPRDLYNKYFREASELGQNEPATAKNTLIKYALENAINLKKAYNDAKAFLGLEDDSLDDADVKSKIALLKATTTDMQNGPEPVIKAMDNDETVKVNLLNNITDEITNLVTAKKDQLNRQLTLDNEVKAYVDNNAATFNKMNVADPYVTNFLTHAITDITNGIANLADLTYSQVNILLKNAKSVLNDQIFDLYNKGKHEVQNIQNKIINYFNDFDATHVDARNGAGVTANDYSPIANLNTLVNTALGNDLSSVENYTTKINSMIAVISQNVDNIINTFTTHIKDTFKHKFNPKSTQANAGLPGFYVKLFEVLDPLKQTIAGKQQGENNYKYNNIQNLEVMYNVLKSEFESINSFYASILDKTDSTSLSLFATKVDDLNNKFVDFQNAVRQEVRAAVDNNPLVDIFADLYTVSYNDDVPETRDIRDQYSQFKATLNQKVVAVAQLNKDVNTFNNLNENSSNATDMFEILSSLYTNKDWLNDSNRKMMLFNPLNVNPNRANLLEATASDDLRRQSQFNQKYKVIIAKDDVIREKFESNFNEIVALNNASNPADPNLVRIDNNDNFLDMFQQFAFTKKDIQVQNDVKSIFSPVTFKVYIEKYDVNGWFQDIGYTTDVDRKSLKARLVYVYDSNATNLGKVTVKKEDVIMTFRTLDIAEIPSGNNTVFYDPKDISTPKVGLAAKVEALDVDKAGWSIRQISSTSDPNYSNTRQEVIRRIYNKMKEAIFGFNNTNSENNMSNGVLVEKFNEYQNTLQNPQNNVGLDNVSLVGSAASHRISAYLDKNNRDRKSMYGFDFHNQENVAITFNTQLTTTKDSEYLRIFPLDNEKGFAFLQIQGGYLTGFVTRGSSSGSSFSPQVYDGRIRDSNFDIYRGNGGNLDKWWEIDKNQTPTGVNLNLYKFNIDYDPVKRKVYFYNSWVENTLFLPNRGEIGAKILDFYATASSNLKQDDASFIQNIGNNFQNNQLSPNYIASPEDLARVYSIASSNPDTIFMDNAGDSSSKLPIQAVNAFGSSPFFPINGGQAVIVRNIVQGQTGAPPEAAMLNPIHPNGNNLRTLFTQNRGSDWIIKESARAQLYSASINKFWFKIRNR</sequence>
<protein>
    <recommendedName>
        <fullName evidence="5">ECM-binding protein homolog</fullName>
    </recommendedName>
</protein>
<feature type="coiled-coil region" evidence="1">
    <location>
        <begin position="234"/>
        <end position="271"/>
    </location>
</feature>
<dbReference type="Proteomes" id="UP000290985">
    <property type="component" value="Chromosome"/>
</dbReference>
<organism evidence="3 4">
    <name type="scientific">Mycoplasmopsis citelli</name>
    <dbReference type="NCBI Taxonomy" id="171281"/>
    <lineage>
        <taxon>Bacteria</taxon>
        <taxon>Bacillati</taxon>
        <taxon>Mycoplasmatota</taxon>
        <taxon>Mycoplasmoidales</taxon>
        <taxon>Metamycoplasmataceae</taxon>
        <taxon>Mycoplasmopsis</taxon>
    </lineage>
</organism>
<proteinExistence type="predicted"/>
<gene>
    <name evidence="3" type="ORF">NCTC10181_00425</name>
</gene>
<feature type="chain" id="PRO_5019289161" description="ECM-binding protein homolog" evidence="2">
    <location>
        <begin position="25"/>
        <end position="2891"/>
    </location>
</feature>
<feature type="coiled-coil region" evidence="1">
    <location>
        <begin position="653"/>
        <end position="680"/>
    </location>
</feature>
<dbReference type="EMBL" id="LR215036">
    <property type="protein sequence ID" value="VEU74571.1"/>
    <property type="molecule type" value="Genomic_DNA"/>
</dbReference>
<keyword evidence="1" id="KW-0175">Coiled coil</keyword>
<accession>A0A449B1X7</accession>
<keyword evidence="2" id="KW-0732">Signal</keyword>
<feature type="signal peptide" evidence="2">
    <location>
        <begin position="1"/>
        <end position="24"/>
    </location>
</feature>
<dbReference type="KEGG" id="mcit:NCTC10181_00425"/>
<evidence type="ECO:0000313" key="3">
    <source>
        <dbReference type="EMBL" id="VEU74571.1"/>
    </source>
</evidence>
<evidence type="ECO:0000256" key="1">
    <source>
        <dbReference type="SAM" id="Coils"/>
    </source>
</evidence>
<evidence type="ECO:0008006" key="5">
    <source>
        <dbReference type="Google" id="ProtNLM"/>
    </source>
</evidence>
<keyword evidence="4" id="KW-1185">Reference proteome</keyword>
<feature type="coiled-coil region" evidence="1">
    <location>
        <begin position="1068"/>
        <end position="1120"/>
    </location>
</feature>
<dbReference type="OrthoDB" id="308918at2"/>
<reference evidence="3 4" key="1">
    <citation type="submission" date="2019-01" db="EMBL/GenBank/DDBJ databases">
        <authorList>
            <consortium name="Pathogen Informatics"/>
        </authorList>
    </citation>
    <scope>NUCLEOTIDE SEQUENCE [LARGE SCALE GENOMIC DNA]</scope>
    <source>
        <strain evidence="3 4">NCTC10181</strain>
    </source>
</reference>
<evidence type="ECO:0000313" key="4">
    <source>
        <dbReference type="Proteomes" id="UP000290985"/>
    </source>
</evidence>
<name>A0A449B1X7_9BACT</name>
<evidence type="ECO:0000256" key="2">
    <source>
        <dbReference type="SAM" id="SignalP"/>
    </source>
</evidence>
<dbReference type="RefSeq" id="WP_129725386.1">
    <property type="nucleotide sequence ID" value="NZ_LR215036.1"/>
</dbReference>